<evidence type="ECO:0000313" key="2">
    <source>
        <dbReference type="EMBL" id="EJK43616.1"/>
    </source>
</evidence>
<protein>
    <submittedName>
        <fullName evidence="2">Uncharacterized protein</fullName>
    </submittedName>
</protein>
<keyword evidence="3" id="KW-1185">Reference proteome</keyword>
<comment type="caution">
    <text evidence="2">The sequence shown here is derived from an EMBL/GenBank/DDBJ whole genome shotgun (WGS) entry which is preliminary data.</text>
</comment>
<evidence type="ECO:0000256" key="1">
    <source>
        <dbReference type="SAM" id="MobiDB-lite"/>
    </source>
</evidence>
<gene>
    <name evidence="2" type="ORF">THAOC_37921</name>
</gene>
<dbReference type="AlphaFoldDB" id="K0R502"/>
<feature type="non-terminal residue" evidence="2">
    <location>
        <position position="108"/>
    </location>
</feature>
<feature type="region of interest" description="Disordered" evidence="1">
    <location>
        <begin position="49"/>
        <end position="80"/>
    </location>
</feature>
<accession>K0R502</accession>
<reference evidence="2 3" key="1">
    <citation type="journal article" date="2012" name="Genome Biol.">
        <title>Genome and low-iron response of an oceanic diatom adapted to chronic iron limitation.</title>
        <authorList>
            <person name="Lommer M."/>
            <person name="Specht M."/>
            <person name="Roy A.S."/>
            <person name="Kraemer L."/>
            <person name="Andreson R."/>
            <person name="Gutowska M.A."/>
            <person name="Wolf J."/>
            <person name="Bergner S.V."/>
            <person name="Schilhabel M.B."/>
            <person name="Klostermeier U.C."/>
            <person name="Beiko R.G."/>
            <person name="Rosenstiel P."/>
            <person name="Hippler M."/>
            <person name="Laroche J."/>
        </authorList>
    </citation>
    <scope>NUCLEOTIDE SEQUENCE [LARGE SCALE GENOMIC DNA]</scope>
    <source>
        <strain evidence="2 3">CCMP1005</strain>
    </source>
</reference>
<organism evidence="2 3">
    <name type="scientific">Thalassiosira oceanica</name>
    <name type="common">Marine diatom</name>
    <dbReference type="NCBI Taxonomy" id="159749"/>
    <lineage>
        <taxon>Eukaryota</taxon>
        <taxon>Sar</taxon>
        <taxon>Stramenopiles</taxon>
        <taxon>Ochrophyta</taxon>
        <taxon>Bacillariophyta</taxon>
        <taxon>Coscinodiscophyceae</taxon>
        <taxon>Thalassiosirophycidae</taxon>
        <taxon>Thalassiosirales</taxon>
        <taxon>Thalassiosiraceae</taxon>
        <taxon>Thalassiosira</taxon>
    </lineage>
</organism>
<feature type="region of interest" description="Disordered" evidence="1">
    <location>
        <begin position="1"/>
        <end position="29"/>
    </location>
</feature>
<dbReference type="EMBL" id="AGNL01050891">
    <property type="protein sequence ID" value="EJK43616.1"/>
    <property type="molecule type" value="Genomic_DNA"/>
</dbReference>
<evidence type="ECO:0000313" key="3">
    <source>
        <dbReference type="Proteomes" id="UP000266841"/>
    </source>
</evidence>
<proteinExistence type="predicted"/>
<name>K0R502_THAOC</name>
<dbReference type="Proteomes" id="UP000266841">
    <property type="component" value="Unassembled WGS sequence"/>
</dbReference>
<sequence length="108" mass="11717">MDWNGSKWKTDRQGGRTEPVSSAESAIPPIASPPLILPPLYFAAEGPQSVNRKGLTGMPGTLRTKPSREETHSTSYDPQRQEFDSLCSALQACSPRRAALSISTNDSE</sequence>